<dbReference type="EMBL" id="AP017312">
    <property type="protein sequence ID" value="BAU29434.1"/>
    <property type="molecule type" value="Genomic_DNA"/>
</dbReference>
<name>A0A0U5B0D7_9BACL</name>
<dbReference type="AlphaFoldDB" id="A0A0U5B0D7"/>
<proteinExistence type="predicted"/>
<evidence type="ECO:0000313" key="2">
    <source>
        <dbReference type="Proteomes" id="UP000217696"/>
    </source>
</evidence>
<sequence>MGILYTIGYTLSALFASHVILSITGAIVLLCFSWWSLKRWHSEAKIYKRNAAYVRKQQKRIEEWHNYFEQQQNRKHA</sequence>
<gene>
    <name evidence="1" type="ORF">CB4_03634</name>
</gene>
<protein>
    <submittedName>
        <fullName evidence="1">Uncharacterized protein</fullName>
    </submittedName>
</protein>
<evidence type="ECO:0000313" key="1">
    <source>
        <dbReference type="EMBL" id="BAU29434.1"/>
    </source>
</evidence>
<dbReference type="RefSeq" id="WP_096467113.1">
    <property type="nucleotide sequence ID" value="NZ_AP017312.1"/>
</dbReference>
<reference evidence="1 2" key="1">
    <citation type="submission" date="2015-12" db="EMBL/GenBank/DDBJ databases">
        <title>Genome sequence of Aneurinibacillus soli.</title>
        <authorList>
            <person name="Lee J.S."/>
            <person name="Lee K.C."/>
            <person name="Kim K.K."/>
            <person name="Lee B.W."/>
        </authorList>
    </citation>
    <scope>NUCLEOTIDE SEQUENCE [LARGE SCALE GENOMIC DNA]</scope>
    <source>
        <strain evidence="1 2">CB4</strain>
    </source>
</reference>
<dbReference type="Proteomes" id="UP000217696">
    <property type="component" value="Chromosome"/>
</dbReference>
<accession>A0A0U5B0D7</accession>
<keyword evidence="2" id="KW-1185">Reference proteome</keyword>
<organism evidence="1 2">
    <name type="scientific">Aneurinibacillus soli</name>
    <dbReference type="NCBI Taxonomy" id="1500254"/>
    <lineage>
        <taxon>Bacteria</taxon>
        <taxon>Bacillati</taxon>
        <taxon>Bacillota</taxon>
        <taxon>Bacilli</taxon>
        <taxon>Bacillales</taxon>
        <taxon>Paenibacillaceae</taxon>
        <taxon>Aneurinibacillus group</taxon>
        <taxon>Aneurinibacillus</taxon>
    </lineage>
</organism>
<dbReference type="KEGG" id="asoc:CB4_03634"/>